<sequence length="651" mass="72104">YPLLLTLFSLTQTAYISRMSVNRVRSPSVFRPGLNMQRPWTQPRIVQAASYAVKHYSPSTRNVFAGGPWKTTARMPGLSPVTPEYEFVRAASSSPLVHNDGGAIHTIPAPNLSLSEKPIVVIEASENQQLHNNPATELTNPKPTYEVTEKYPENVFEVAKIETPVGFSKQSLQATPELQNLLRNGAAFQQMANEYGLSSIGIPQNQIIPQTQHYTIQGFSGLQNQQGFNGIHSPQGFNGIQSPQGFNGIQNPQEFNGIQSQQGFNGIHTQQGFHGLINQQSFNVPTQQELLSSGADGIMIQPNALYQSDPMFLQKLQTQLLHRFPSVEFIPYTAEIQNQNTNQNSPQHQAQQLLLLENEELKQEPFVPSESKNVVQREASEGSVVALSPQNDIVYNATEKSEPTTTVQSVQPHNITLELIAAESRPVTTTIKYVIESTEKENTDKQNTTPIYYAQVGQSVGNMIASGFYSAINEVRAASASEQVEKPNETTIAQMNMTTIGPDLKPYFAQTNEKEENKNKTGPELRQLLGVPFAKSPDSVKQYTVLRPEEKEPKNQGAFYAGQIVEASISEDQDFNKEKTNLLKRPSLRLFAVTEKKDVPSTATSSMPKVTVVKAKIPPKSKLSFDEETGEPILRIYASYVNGPTQVPYVI</sequence>
<dbReference type="EMBL" id="JTDY01009431">
    <property type="protein sequence ID" value="KOB63521.1"/>
    <property type="molecule type" value="Genomic_DNA"/>
</dbReference>
<evidence type="ECO:0000313" key="2">
    <source>
        <dbReference type="Proteomes" id="UP000037510"/>
    </source>
</evidence>
<comment type="caution">
    <text evidence="1">The sequence shown here is derived from an EMBL/GenBank/DDBJ whole genome shotgun (WGS) entry which is preliminary data.</text>
</comment>
<accession>A0A0L7KKC1</accession>
<feature type="non-terminal residue" evidence="1">
    <location>
        <position position="1"/>
    </location>
</feature>
<dbReference type="AlphaFoldDB" id="A0A0L7KKC1"/>
<keyword evidence="1" id="KW-0176">Collagen</keyword>
<keyword evidence="2" id="KW-1185">Reference proteome</keyword>
<name>A0A0L7KKC1_OPEBR</name>
<evidence type="ECO:0000313" key="1">
    <source>
        <dbReference type="EMBL" id="KOB63521.1"/>
    </source>
</evidence>
<reference evidence="1 2" key="1">
    <citation type="journal article" date="2015" name="Genome Biol. Evol.">
        <title>The genome of winter moth (Operophtera brumata) provides a genomic perspective on sexual dimorphism and phenology.</title>
        <authorList>
            <person name="Derks M.F."/>
            <person name="Smit S."/>
            <person name="Salis L."/>
            <person name="Schijlen E."/>
            <person name="Bossers A."/>
            <person name="Mateman C."/>
            <person name="Pijl A.S."/>
            <person name="de Ridder D."/>
            <person name="Groenen M.A."/>
            <person name="Visser M.E."/>
            <person name="Megens H.J."/>
        </authorList>
    </citation>
    <scope>NUCLEOTIDE SEQUENCE [LARGE SCALE GENOMIC DNA]</scope>
    <source>
        <strain evidence="1">WM2013NL</strain>
        <tissue evidence="1">Head and thorax</tissue>
    </source>
</reference>
<dbReference type="GO" id="GO:0005581">
    <property type="term" value="C:collagen trimer"/>
    <property type="evidence" value="ECO:0007669"/>
    <property type="project" value="UniProtKB-KW"/>
</dbReference>
<protein>
    <submittedName>
        <fullName evidence="1">Collagen triple helix repeat domain protein</fullName>
    </submittedName>
</protein>
<organism evidence="1 2">
    <name type="scientific">Operophtera brumata</name>
    <name type="common">Winter moth</name>
    <name type="synonym">Phalaena brumata</name>
    <dbReference type="NCBI Taxonomy" id="104452"/>
    <lineage>
        <taxon>Eukaryota</taxon>
        <taxon>Metazoa</taxon>
        <taxon>Ecdysozoa</taxon>
        <taxon>Arthropoda</taxon>
        <taxon>Hexapoda</taxon>
        <taxon>Insecta</taxon>
        <taxon>Pterygota</taxon>
        <taxon>Neoptera</taxon>
        <taxon>Endopterygota</taxon>
        <taxon>Lepidoptera</taxon>
        <taxon>Glossata</taxon>
        <taxon>Ditrysia</taxon>
        <taxon>Geometroidea</taxon>
        <taxon>Geometridae</taxon>
        <taxon>Larentiinae</taxon>
        <taxon>Operophtera</taxon>
    </lineage>
</organism>
<dbReference type="Proteomes" id="UP000037510">
    <property type="component" value="Unassembled WGS sequence"/>
</dbReference>
<proteinExistence type="predicted"/>
<gene>
    <name evidence="1" type="ORF">OBRU01_24803</name>
</gene>